<evidence type="ECO:0000313" key="8">
    <source>
        <dbReference type="Proteomes" id="UP000033047"/>
    </source>
</evidence>
<dbReference type="CDD" id="cd03351">
    <property type="entry name" value="LbH_UDP-GlcNAc_AT"/>
    <property type="match status" value="1"/>
</dbReference>
<dbReference type="InterPro" id="IPR010137">
    <property type="entry name" value="Lipid_A_LpxA"/>
</dbReference>
<dbReference type="AlphaFoldDB" id="A0A0F5IK53"/>
<dbReference type="InterPro" id="IPR037157">
    <property type="entry name" value="Acetyltransf_C_sf"/>
</dbReference>
<keyword evidence="3 7" id="KW-0808">Transferase</keyword>
<dbReference type="InterPro" id="IPR029098">
    <property type="entry name" value="Acetyltransf_C"/>
</dbReference>
<dbReference type="Pfam" id="PF13720">
    <property type="entry name" value="Acetyltransf_11"/>
    <property type="match status" value="1"/>
</dbReference>
<dbReference type="InterPro" id="IPR011004">
    <property type="entry name" value="Trimer_LpxA-like_sf"/>
</dbReference>
<feature type="domain" description="UDP N-acetylglucosamine O-acyltransferase C-terminal" evidence="6">
    <location>
        <begin position="173"/>
        <end position="254"/>
    </location>
</feature>
<keyword evidence="4" id="KW-0443">Lipid metabolism</keyword>
<keyword evidence="1" id="KW-0444">Lipid biosynthesis</keyword>
<dbReference type="GO" id="GO:0008780">
    <property type="term" value="F:acyl-[acyl-carrier-protein]-UDP-N-acetylglucosamine O-acyltransferase activity"/>
    <property type="evidence" value="ECO:0007669"/>
    <property type="project" value="InterPro"/>
</dbReference>
<organism evidence="7 8">
    <name type="scientific">Parabacteroides goldsteinii DSM 19448 = WAL 12034</name>
    <dbReference type="NCBI Taxonomy" id="927665"/>
    <lineage>
        <taxon>Bacteria</taxon>
        <taxon>Pseudomonadati</taxon>
        <taxon>Bacteroidota</taxon>
        <taxon>Bacteroidia</taxon>
        <taxon>Bacteroidales</taxon>
        <taxon>Tannerellaceae</taxon>
        <taxon>Parabacteroides</taxon>
    </lineage>
</organism>
<comment type="caution">
    <text evidence="7">The sequence shown here is derived from an EMBL/GenBank/DDBJ whole genome shotgun (WGS) entry which is preliminary data.</text>
</comment>
<dbReference type="InterPro" id="IPR001451">
    <property type="entry name" value="Hexapep"/>
</dbReference>
<dbReference type="RefSeq" id="WP_046147767.1">
    <property type="nucleotide sequence ID" value="NZ_KQ033914.1"/>
</dbReference>
<dbReference type="STRING" id="927665.HMPREF1535_04774"/>
<evidence type="ECO:0000259" key="6">
    <source>
        <dbReference type="Pfam" id="PF13720"/>
    </source>
</evidence>
<dbReference type="Gene3D" id="2.160.10.10">
    <property type="entry name" value="Hexapeptide repeat proteins"/>
    <property type="match status" value="1"/>
</dbReference>
<dbReference type="PANTHER" id="PTHR43480">
    <property type="entry name" value="ACYL-[ACYL-CARRIER-PROTEIN]--UDP-N-ACETYLGLUCOSAMINE O-ACYLTRANSFERASE"/>
    <property type="match status" value="1"/>
</dbReference>
<dbReference type="HOGENOM" id="CLU_061249_0_0_10"/>
<keyword evidence="5 7" id="KW-0012">Acyltransferase</keyword>
<dbReference type="Proteomes" id="UP000033047">
    <property type="component" value="Unassembled WGS sequence"/>
</dbReference>
<dbReference type="NCBIfam" id="NF003657">
    <property type="entry name" value="PRK05289.1"/>
    <property type="match status" value="1"/>
</dbReference>
<evidence type="ECO:0000256" key="4">
    <source>
        <dbReference type="ARBA" id="ARBA00023098"/>
    </source>
</evidence>
<dbReference type="SUPFAM" id="SSF51161">
    <property type="entry name" value="Trimeric LpxA-like enzymes"/>
    <property type="match status" value="1"/>
</dbReference>
<dbReference type="GO" id="GO:0009245">
    <property type="term" value="P:lipid A biosynthetic process"/>
    <property type="evidence" value="ECO:0007669"/>
    <property type="project" value="UniProtKB-KW"/>
</dbReference>
<dbReference type="GO" id="GO:0016020">
    <property type="term" value="C:membrane"/>
    <property type="evidence" value="ECO:0007669"/>
    <property type="project" value="GOC"/>
</dbReference>
<reference evidence="7 8" key="1">
    <citation type="submission" date="2013-04" db="EMBL/GenBank/DDBJ databases">
        <title>The Genome Sequence of Parabacteroides goldsteinii DSM 19448.</title>
        <authorList>
            <consortium name="The Broad Institute Genomics Platform"/>
            <person name="Earl A."/>
            <person name="Ward D."/>
            <person name="Feldgarden M."/>
            <person name="Gevers D."/>
            <person name="Martens E."/>
            <person name="Sakamoto M."/>
            <person name="Benno Y."/>
            <person name="Song Y."/>
            <person name="Liu C."/>
            <person name="Lee J."/>
            <person name="Bolanos M."/>
            <person name="Vaisanen M.L."/>
            <person name="Finegold S.M."/>
            <person name="Walker B."/>
            <person name="Young S."/>
            <person name="Zeng Q."/>
            <person name="Gargeya S."/>
            <person name="Fitzgerald M."/>
            <person name="Haas B."/>
            <person name="Abouelleil A."/>
            <person name="Allen A.W."/>
            <person name="Alvarado L."/>
            <person name="Arachchi H.M."/>
            <person name="Berlin A.M."/>
            <person name="Chapman S.B."/>
            <person name="Gainer-Dewar J."/>
            <person name="Goldberg J."/>
            <person name="Griggs A."/>
            <person name="Gujja S."/>
            <person name="Hansen M."/>
            <person name="Howarth C."/>
            <person name="Imamovic A."/>
            <person name="Ireland A."/>
            <person name="Larimer J."/>
            <person name="McCowan C."/>
            <person name="Murphy C."/>
            <person name="Pearson M."/>
            <person name="Poon T.W."/>
            <person name="Priest M."/>
            <person name="Roberts A."/>
            <person name="Saif S."/>
            <person name="Shea T."/>
            <person name="Sisk P."/>
            <person name="Sykes S."/>
            <person name="Wortman J."/>
            <person name="Nusbaum C."/>
            <person name="Birren B."/>
        </authorList>
    </citation>
    <scope>NUCLEOTIDE SEQUENCE [LARGE SCALE GENOMIC DNA]</scope>
    <source>
        <strain evidence="7 8">DSM 19448</strain>
    </source>
</reference>
<evidence type="ECO:0000256" key="2">
    <source>
        <dbReference type="ARBA" id="ARBA00022556"/>
    </source>
</evidence>
<evidence type="ECO:0000256" key="5">
    <source>
        <dbReference type="ARBA" id="ARBA00023315"/>
    </source>
</evidence>
<evidence type="ECO:0000313" key="7">
    <source>
        <dbReference type="EMBL" id="KKB45959.1"/>
    </source>
</evidence>
<dbReference type="PATRIC" id="fig|927665.4.peg.4895"/>
<proteinExistence type="predicted"/>
<keyword evidence="2" id="KW-0441">Lipid A biosynthesis</keyword>
<gene>
    <name evidence="7" type="ORF">HMPREF1535_04774</name>
</gene>
<dbReference type="PIRSF" id="PIRSF000456">
    <property type="entry name" value="UDP-GlcNAc_acltr"/>
    <property type="match status" value="1"/>
</dbReference>
<dbReference type="Pfam" id="PF00132">
    <property type="entry name" value="Hexapep"/>
    <property type="match status" value="2"/>
</dbReference>
<accession>A0A0F5IK53</accession>
<evidence type="ECO:0000256" key="3">
    <source>
        <dbReference type="ARBA" id="ARBA00022679"/>
    </source>
</evidence>
<dbReference type="EMBL" id="AQHV01000027">
    <property type="protein sequence ID" value="KKB45959.1"/>
    <property type="molecule type" value="Genomic_DNA"/>
</dbReference>
<dbReference type="NCBIfam" id="TIGR01852">
    <property type="entry name" value="lipid_A_lpxA"/>
    <property type="match status" value="1"/>
</dbReference>
<dbReference type="Gene3D" id="1.20.1180.10">
    <property type="entry name" value="Udp N-acetylglucosamine O-acyltransferase, C-terminal domain"/>
    <property type="match status" value="1"/>
</dbReference>
<dbReference type="PANTHER" id="PTHR43480:SF1">
    <property type="entry name" value="ACYL-[ACYL-CARRIER-PROTEIN]--UDP-N-ACETYLGLUCOSAMINE O-ACYLTRANSFERASE, MITOCHONDRIAL-RELATED"/>
    <property type="match status" value="1"/>
</dbReference>
<name>A0A0F5IK53_9BACT</name>
<sequence>MISPLAYVDAGAKLGANVTVHPFAYIDKNVEIGDNCEIMPHASIMSGARLGKGNRVFNGAVIAAEPQDFKYKGDTTLAVIGDDNVIRENVVINRATTPDGQTFIGNGNFLHEGVHISHDTHIGNHCVLGYGSKVSGNCFFEDYAIFGGNILASQGSRVGTWSMTQTGCRFRKDVPPYIVAAQEPISYYGVNSVILSHQGVSEKVIKHISHAYRIVYQGKTSIFDALLMIKDQVPMSDEIQHIIDFINDSKLGIIGR</sequence>
<evidence type="ECO:0000256" key="1">
    <source>
        <dbReference type="ARBA" id="ARBA00022516"/>
    </source>
</evidence>
<protein>
    <submittedName>
        <fullName evidence="7">Acyl-[acyl-carrier-protein]-UDP-N-acetylglucosamine O-acyltransferase</fullName>
    </submittedName>
</protein>